<sequence>MCEEQLYERYLPGYMNTNCEQERNRIWEQASAETIYQLSAELQRLRGSGADLISFVHPERSDGPVSAWPDLLSMDIVYWRKHRHWLMEPQNESETSQNSRLGTIGHNQVPENYINQYIGDDIRLFYNSCFVYGRLYSALHYILALAKRQLDRWAHSLYPYQLKMAPHHSANRTGPSVLNPPLPGGDALGSHASVKAYFHQQYTNWISEQYIEWMIVLNAQLNRQTAATYIHQYTDPNGVPCVDFICKNENTLRMIRPNYFVEDIQQMANSSGFLDHELQQIVARIEKQCRSLGW</sequence>
<keyword evidence="2" id="KW-1185">Reference proteome</keyword>
<dbReference type="KEGG" id="pgb:H744_2c2417"/>
<dbReference type="Proteomes" id="UP000032303">
    <property type="component" value="Chromosome 2"/>
</dbReference>
<reference evidence="1 2" key="1">
    <citation type="submission" date="2013-05" db="EMBL/GenBank/DDBJ databases">
        <title>Complete genome sequence of the lipase-producing bacterium Photobacterium gaetbulicola Gung47.</title>
        <authorList>
            <person name="Kim Y.-O."/>
        </authorList>
    </citation>
    <scope>NUCLEOTIDE SEQUENCE [LARGE SCALE GENOMIC DNA]</scope>
    <source>
        <strain evidence="1 2">Gung47</strain>
    </source>
</reference>
<organism evidence="1 2">
    <name type="scientific">Photobacterium gaetbulicola Gung47</name>
    <dbReference type="NCBI Taxonomy" id="658445"/>
    <lineage>
        <taxon>Bacteria</taxon>
        <taxon>Pseudomonadati</taxon>
        <taxon>Pseudomonadota</taxon>
        <taxon>Gammaproteobacteria</taxon>
        <taxon>Vibrionales</taxon>
        <taxon>Vibrionaceae</taxon>
        <taxon>Photobacterium</taxon>
    </lineage>
</organism>
<dbReference type="AlphaFoldDB" id="A0A0C5X176"/>
<protein>
    <submittedName>
        <fullName evidence="1">Uncharacterized protein</fullName>
    </submittedName>
</protein>
<dbReference type="EMBL" id="CP005974">
    <property type="protein sequence ID" value="AJR09080.1"/>
    <property type="molecule type" value="Genomic_DNA"/>
</dbReference>
<dbReference type="STRING" id="658445.H744_2c2417"/>
<proteinExistence type="predicted"/>
<accession>A0A0C5X176</accession>
<name>A0A0C5X176_9GAMM</name>
<evidence type="ECO:0000313" key="1">
    <source>
        <dbReference type="EMBL" id="AJR09080.1"/>
    </source>
</evidence>
<gene>
    <name evidence="1" type="ORF">H744_2c2417</name>
</gene>
<evidence type="ECO:0000313" key="2">
    <source>
        <dbReference type="Proteomes" id="UP000032303"/>
    </source>
</evidence>
<dbReference type="OrthoDB" id="5829997at2"/>
<dbReference type="HOGENOM" id="CLU_956289_0_0_6"/>
<dbReference type="PATRIC" id="fig|658445.3.peg.4426"/>